<sequence>MPEYTAARRHGGRHPDAARDAALREAALALLSEVGYDGMTVDAVAARAKAGKNTIYRRWSGKAELVIDALSHAKGDTEYPDTGSLSGDLHAVADALADTEGRIDARVILGIAHAMARDTELRRVFEESFVTPHTAGLRRVFDRAAARGEIPADRDRELLASVFPALTLQELLVSGAAATPEFARRLMDEVVFPLATAPTRTAGDPHP</sequence>
<keyword evidence="7" id="KW-1185">Reference proteome</keyword>
<dbReference type="InterPro" id="IPR036271">
    <property type="entry name" value="Tet_transcr_reg_TetR-rel_C_sf"/>
</dbReference>
<keyword evidence="2 4" id="KW-0238">DNA-binding</keyword>
<name>A0A4P6Q8W7_9ACTN</name>
<dbReference type="AlphaFoldDB" id="A0A4P6Q8W7"/>
<dbReference type="Pfam" id="PF16859">
    <property type="entry name" value="TetR_C_11"/>
    <property type="match status" value="1"/>
</dbReference>
<organism evidence="6 7">
    <name type="scientific">Streptomonospora litoralis</name>
    <dbReference type="NCBI Taxonomy" id="2498135"/>
    <lineage>
        <taxon>Bacteria</taxon>
        <taxon>Bacillati</taxon>
        <taxon>Actinomycetota</taxon>
        <taxon>Actinomycetes</taxon>
        <taxon>Streptosporangiales</taxon>
        <taxon>Nocardiopsidaceae</taxon>
        <taxon>Streptomonospora</taxon>
    </lineage>
</organism>
<dbReference type="PROSITE" id="PS50977">
    <property type="entry name" value="HTH_TETR_2"/>
    <property type="match status" value="1"/>
</dbReference>
<keyword evidence="1" id="KW-0805">Transcription regulation</keyword>
<dbReference type="RefSeq" id="WP_165498613.1">
    <property type="nucleotide sequence ID" value="NZ_CP036455.1"/>
</dbReference>
<feature type="domain" description="HTH tetR-type" evidence="5">
    <location>
        <begin position="17"/>
        <end position="77"/>
    </location>
</feature>
<dbReference type="PANTHER" id="PTHR30055:SF149">
    <property type="entry name" value="TETR-FAMILY TRANSCRIPTIONAL REGULATOR"/>
    <property type="match status" value="1"/>
</dbReference>
<dbReference type="Proteomes" id="UP000292235">
    <property type="component" value="Chromosome"/>
</dbReference>
<dbReference type="Pfam" id="PF00440">
    <property type="entry name" value="TetR_N"/>
    <property type="match status" value="1"/>
</dbReference>
<evidence type="ECO:0000259" key="5">
    <source>
        <dbReference type="PROSITE" id="PS50977"/>
    </source>
</evidence>
<dbReference type="InterPro" id="IPR009057">
    <property type="entry name" value="Homeodomain-like_sf"/>
</dbReference>
<dbReference type="SUPFAM" id="SSF46689">
    <property type="entry name" value="Homeodomain-like"/>
    <property type="match status" value="1"/>
</dbReference>
<dbReference type="EMBL" id="CP036455">
    <property type="protein sequence ID" value="QBI55709.1"/>
    <property type="molecule type" value="Genomic_DNA"/>
</dbReference>
<proteinExistence type="predicted"/>
<gene>
    <name evidence="6" type="ORF">EKD16_19730</name>
</gene>
<evidence type="ECO:0000313" key="7">
    <source>
        <dbReference type="Proteomes" id="UP000292235"/>
    </source>
</evidence>
<keyword evidence="3" id="KW-0804">Transcription</keyword>
<evidence type="ECO:0000313" key="6">
    <source>
        <dbReference type="EMBL" id="QBI55709.1"/>
    </source>
</evidence>
<reference evidence="6 7" key="1">
    <citation type="submission" date="2019-02" db="EMBL/GenBank/DDBJ databases">
        <authorList>
            <person name="Khodamoradi S."/>
            <person name="Hahnke R.L."/>
            <person name="Kaempfer P."/>
            <person name="Schumann P."/>
            <person name="Rohde M."/>
            <person name="Steinert M."/>
            <person name="Luzhetskyy A."/>
            <person name="Wink J."/>
            <person name="Ruckert C."/>
        </authorList>
    </citation>
    <scope>NUCLEOTIDE SEQUENCE [LARGE SCALE GENOMIC DNA]</scope>
    <source>
        <strain evidence="6 7">M2</strain>
    </source>
</reference>
<dbReference type="KEGG" id="strr:EKD16_19730"/>
<dbReference type="InterPro" id="IPR001647">
    <property type="entry name" value="HTH_TetR"/>
</dbReference>
<dbReference type="Gene3D" id="1.10.10.60">
    <property type="entry name" value="Homeodomain-like"/>
    <property type="match status" value="1"/>
</dbReference>
<dbReference type="InterPro" id="IPR011075">
    <property type="entry name" value="TetR_C"/>
</dbReference>
<evidence type="ECO:0000256" key="4">
    <source>
        <dbReference type="PROSITE-ProRule" id="PRU00335"/>
    </source>
</evidence>
<evidence type="ECO:0000256" key="3">
    <source>
        <dbReference type="ARBA" id="ARBA00023163"/>
    </source>
</evidence>
<evidence type="ECO:0000256" key="2">
    <source>
        <dbReference type="ARBA" id="ARBA00023125"/>
    </source>
</evidence>
<dbReference type="GO" id="GO:0003700">
    <property type="term" value="F:DNA-binding transcription factor activity"/>
    <property type="evidence" value="ECO:0007669"/>
    <property type="project" value="TreeGrafter"/>
</dbReference>
<dbReference type="Gene3D" id="1.10.357.10">
    <property type="entry name" value="Tetracycline Repressor, domain 2"/>
    <property type="match status" value="1"/>
</dbReference>
<dbReference type="PANTHER" id="PTHR30055">
    <property type="entry name" value="HTH-TYPE TRANSCRIPTIONAL REGULATOR RUTR"/>
    <property type="match status" value="1"/>
</dbReference>
<feature type="DNA-binding region" description="H-T-H motif" evidence="4">
    <location>
        <begin position="40"/>
        <end position="59"/>
    </location>
</feature>
<dbReference type="PRINTS" id="PR00455">
    <property type="entry name" value="HTHTETR"/>
</dbReference>
<dbReference type="SUPFAM" id="SSF48498">
    <property type="entry name" value="Tetracyclin repressor-like, C-terminal domain"/>
    <property type="match status" value="1"/>
</dbReference>
<dbReference type="InterPro" id="IPR050109">
    <property type="entry name" value="HTH-type_TetR-like_transc_reg"/>
</dbReference>
<dbReference type="GO" id="GO:0000976">
    <property type="term" value="F:transcription cis-regulatory region binding"/>
    <property type="evidence" value="ECO:0007669"/>
    <property type="project" value="TreeGrafter"/>
</dbReference>
<protein>
    <submittedName>
        <fullName evidence="6">Transcriptional regulator, TetR family</fullName>
    </submittedName>
</protein>
<accession>A0A4P6Q8W7</accession>
<evidence type="ECO:0000256" key="1">
    <source>
        <dbReference type="ARBA" id="ARBA00023015"/>
    </source>
</evidence>